<comment type="caution">
    <text evidence="3">The sequence shown here is derived from an EMBL/GenBank/DDBJ whole genome shotgun (WGS) entry which is preliminary data.</text>
</comment>
<dbReference type="InterPro" id="IPR014710">
    <property type="entry name" value="RmlC-like_jellyroll"/>
</dbReference>
<dbReference type="Gene3D" id="2.60.120.10">
    <property type="entry name" value="Jelly Rolls"/>
    <property type="match status" value="1"/>
</dbReference>
<name>A0ABR9SC29_9BURK</name>
<evidence type="ECO:0000256" key="1">
    <source>
        <dbReference type="SAM" id="SignalP"/>
    </source>
</evidence>
<evidence type="ECO:0000313" key="3">
    <source>
        <dbReference type="EMBL" id="MBE7939906.1"/>
    </source>
</evidence>
<dbReference type="Proteomes" id="UP000715965">
    <property type="component" value="Unassembled WGS sequence"/>
</dbReference>
<feature type="domain" description="Cupin type-2" evidence="2">
    <location>
        <begin position="50"/>
        <end position="120"/>
    </location>
</feature>
<gene>
    <name evidence="3" type="ORF">IM725_04870</name>
</gene>
<keyword evidence="4" id="KW-1185">Reference proteome</keyword>
<dbReference type="EMBL" id="JADDOJ010000012">
    <property type="protein sequence ID" value="MBE7939906.1"/>
    <property type="molecule type" value="Genomic_DNA"/>
</dbReference>
<dbReference type="InterPro" id="IPR013096">
    <property type="entry name" value="Cupin_2"/>
</dbReference>
<keyword evidence="1" id="KW-0732">Signal</keyword>
<organism evidence="3 4">
    <name type="scientific">Ramlibacter aquaticus</name>
    <dbReference type="NCBI Taxonomy" id="2780094"/>
    <lineage>
        <taxon>Bacteria</taxon>
        <taxon>Pseudomonadati</taxon>
        <taxon>Pseudomonadota</taxon>
        <taxon>Betaproteobacteria</taxon>
        <taxon>Burkholderiales</taxon>
        <taxon>Comamonadaceae</taxon>
        <taxon>Ramlibacter</taxon>
    </lineage>
</organism>
<evidence type="ECO:0000259" key="2">
    <source>
        <dbReference type="Pfam" id="PF07883"/>
    </source>
</evidence>
<sequence length="123" mass="12851">MNIHRIALVGLAAACAQAAAIAQTAPPAAQASPGVYKVLAENDQFRIELATWKPGEKDNMHSHPASAVYRLSDCTARLTGPDGKVLGEGEAKAGSAALQPPIAAHSLENIGKTECQILIVERK</sequence>
<dbReference type="Pfam" id="PF07883">
    <property type="entry name" value="Cupin_2"/>
    <property type="match status" value="1"/>
</dbReference>
<dbReference type="InterPro" id="IPR011051">
    <property type="entry name" value="RmlC_Cupin_sf"/>
</dbReference>
<accession>A0ABR9SC29</accession>
<protein>
    <submittedName>
        <fullName evidence="3">Cupin domain-containing protein</fullName>
    </submittedName>
</protein>
<dbReference type="RefSeq" id="WP_193779450.1">
    <property type="nucleotide sequence ID" value="NZ_JADDOJ010000012.1"/>
</dbReference>
<evidence type="ECO:0000313" key="4">
    <source>
        <dbReference type="Proteomes" id="UP000715965"/>
    </source>
</evidence>
<feature type="chain" id="PRO_5047327996" evidence="1">
    <location>
        <begin position="23"/>
        <end position="123"/>
    </location>
</feature>
<proteinExistence type="predicted"/>
<feature type="signal peptide" evidence="1">
    <location>
        <begin position="1"/>
        <end position="22"/>
    </location>
</feature>
<dbReference type="SUPFAM" id="SSF51182">
    <property type="entry name" value="RmlC-like cupins"/>
    <property type="match status" value="1"/>
</dbReference>
<reference evidence="3 4" key="1">
    <citation type="submission" date="2020-10" db="EMBL/GenBank/DDBJ databases">
        <title>Draft genome of Ramlibacter aquaticus LMG 30558.</title>
        <authorList>
            <person name="Props R."/>
        </authorList>
    </citation>
    <scope>NUCLEOTIDE SEQUENCE [LARGE SCALE GENOMIC DNA]</scope>
    <source>
        <strain evidence="3 4">LMG 30558</strain>
    </source>
</reference>